<evidence type="ECO:0000313" key="2">
    <source>
        <dbReference type="Proteomes" id="UP001322138"/>
    </source>
</evidence>
<name>A0ABR0FIS9_9PEZI</name>
<dbReference type="EMBL" id="JAFFGZ010000006">
    <property type="protein sequence ID" value="KAK4643019.1"/>
    <property type="molecule type" value="Genomic_DNA"/>
</dbReference>
<accession>A0ABR0FIS9</accession>
<protein>
    <submittedName>
        <fullName evidence="1">Uncharacterized protein</fullName>
    </submittedName>
</protein>
<dbReference type="GeneID" id="87897993"/>
<evidence type="ECO:0000313" key="1">
    <source>
        <dbReference type="EMBL" id="KAK4643019.1"/>
    </source>
</evidence>
<keyword evidence="2" id="KW-1185">Reference proteome</keyword>
<dbReference type="RefSeq" id="XP_062731995.1">
    <property type="nucleotide sequence ID" value="XM_062878511.1"/>
</dbReference>
<sequence length="191" mass="22223">MDTKELEQFFQETWASRAARCMTKIKDREDKRNVRSFRSYDDIIEHLINDPDEPFPDAVLEELSMIRPRLVEFRDFSKIFAEKLGPKLDPSLFWGLMGTLVVAAQIEGDATRRMTQEIKKLSRNVETLRGYSTAEEDLSNKAKEAVFETFVVATNFFADAIEFLRDEEHFARSRSAGSLETPRRYLRNNLS</sequence>
<organism evidence="1 2">
    <name type="scientific">Podospora bellae-mahoneyi</name>
    <dbReference type="NCBI Taxonomy" id="2093777"/>
    <lineage>
        <taxon>Eukaryota</taxon>
        <taxon>Fungi</taxon>
        <taxon>Dikarya</taxon>
        <taxon>Ascomycota</taxon>
        <taxon>Pezizomycotina</taxon>
        <taxon>Sordariomycetes</taxon>
        <taxon>Sordariomycetidae</taxon>
        <taxon>Sordariales</taxon>
        <taxon>Podosporaceae</taxon>
        <taxon>Podospora</taxon>
    </lineage>
</organism>
<reference evidence="1 2" key="1">
    <citation type="journal article" date="2023" name="bioRxiv">
        <title>High-quality genome assemblies of four members of thePodospora anserinaspecies complex.</title>
        <authorList>
            <person name="Ament-Velasquez S.L."/>
            <person name="Vogan A.A."/>
            <person name="Wallerman O."/>
            <person name="Hartmann F."/>
            <person name="Gautier V."/>
            <person name="Silar P."/>
            <person name="Giraud T."/>
            <person name="Johannesson H."/>
        </authorList>
    </citation>
    <scope>NUCLEOTIDE SEQUENCE [LARGE SCALE GENOMIC DNA]</scope>
    <source>
        <strain evidence="1 2">CBS 112042</strain>
    </source>
</reference>
<gene>
    <name evidence="1" type="ORF">QC761_402300</name>
</gene>
<proteinExistence type="predicted"/>
<comment type="caution">
    <text evidence="1">The sequence shown here is derived from an EMBL/GenBank/DDBJ whole genome shotgun (WGS) entry which is preliminary data.</text>
</comment>
<dbReference type="Proteomes" id="UP001322138">
    <property type="component" value="Unassembled WGS sequence"/>
</dbReference>